<dbReference type="Proteomes" id="UP000595814">
    <property type="component" value="Chromosome"/>
</dbReference>
<gene>
    <name evidence="1" type="ORF">JFY71_02705</name>
</gene>
<keyword evidence="2" id="KW-1185">Reference proteome</keyword>
<protein>
    <submittedName>
        <fullName evidence="1">Uncharacterized protein</fullName>
    </submittedName>
</protein>
<name>A0AC61MZ12_9FIRM</name>
<accession>A0AC61MZ12</accession>
<dbReference type="EMBL" id="CP066744">
    <property type="protein sequence ID" value="QQK08464.1"/>
    <property type="molecule type" value="Genomic_DNA"/>
</dbReference>
<organism evidence="1 2">
    <name type="scientific">Miniphocaeibacter halophilus</name>
    <dbReference type="NCBI Taxonomy" id="2931922"/>
    <lineage>
        <taxon>Bacteria</taxon>
        <taxon>Bacillati</taxon>
        <taxon>Bacillota</taxon>
        <taxon>Tissierellia</taxon>
        <taxon>Tissierellales</taxon>
        <taxon>Peptoniphilaceae</taxon>
        <taxon>Miniphocaeibacter</taxon>
    </lineage>
</organism>
<evidence type="ECO:0000313" key="2">
    <source>
        <dbReference type="Proteomes" id="UP000595814"/>
    </source>
</evidence>
<reference evidence="1 2" key="1">
    <citation type="journal article" date="2022" name="Int. J. Syst. Evol. Microbiol.">
        <title>Miniphocaeibacter halophilus sp. nov., an ammonium-tolerant acetate-producing bacterium isolated from a biogas system.</title>
        <authorList>
            <person name="Schnurer A."/>
            <person name="Singh A."/>
            <person name="Bi S."/>
            <person name="Qiao W."/>
            <person name="Westerholm M."/>
        </authorList>
    </citation>
    <scope>NUCLEOTIDE SEQUENCE [LARGE SCALE GENOMIC DNA]</scope>
    <source>
        <strain evidence="1 2">AMB_01</strain>
    </source>
</reference>
<sequence length="141" mass="17197">MIKKAEVNSKFQYPIEQVWEIITNRENIIWRNDIKSFKKINEKEFEEININDLKTHYTIEEKIENKKYKLKFNNRLIDGKFEVDFNEIDKNTTNVRIYQENKMNNLSTIISSVLFLNLEKILNRYVYDLNRELKSRNVTKK</sequence>
<proteinExistence type="predicted"/>
<evidence type="ECO:0000313" key="1">
    <source>
        <dbReference type="EMBL" id="QQK08464.1"/>
    </source>
</evidence>